<name>A0A0E0KN20_ORYPU</name>
<dbReference type="AlphaFoldDB" id="A0A0E0KN20"/>
<dbReference type="EnsemblPlants" id="OPUNC04G03420.1">
    <property type="protein sequence ID" value="OPUNC04G03420.1"/>
    <property type="gene ID" value="OPUNC04G03420"/>
</dbReference>
<accession>A0A0E0KN20</accession>
<proteinExistence type="predicted"/>
<reference evidence="1" key="1">
    <citation type="submission" date="2015-04" db="UniProtKB">
        <authorList>
            <consortium name="EnsemblPlants"/>
        </authorList>
    </citation>
    <scope>IDENTIFICATION</scope>
</reference>
<evidence type="ECO:0000313" key="1">
    <source>
        <dbReference type="EnsemblPlants" id="OPUNC04G03420.1"/>
    </source>
</evidence>
<organism evidence="1">
    <name type="scientific">Oryza punctata</name>
    <name type="common">Red rice</name>
    <dbReference type="NCBI Taxonomy" id="4537"/>
    <lineage>
        <taxon>Eukaryota</taxon>
        <taxon>Viridiplantae</taxon>
        <taxon>Streptophyta</taxon>
        <taxon>Embryophyta</taxon>
        <taxon>Tracheophyta</taxon>
        <taxon>Spermatophyta</taxon>
        <taxon>Magnoliopsida</taxon>
        <taxon>Liliopsida</taxon>
        <taxon>Poales</taxon>
        <taxon>Poaceae</taxon>
        <taxon>BOP clade</taxon>
        <taxon>Oryzoideae</taxon>
        <taxon>Oryzeae</taxon>
        <taxon>Oryzinae</taxon>
        <taxon>Oryza</taxon>
    </lineage>
</organism>
<keyword evidence="2" id="KW-1185">Reference proteome</keyword>
<dbReference type="HOGENOM" id="CLU_1848353_0_0_1"/>
<dbReference type="Proteomes" id="UP000026962">
    <property type="component" value="Chromosome 4"/>
</dbReference>
<protein>
    <submittedName>
        <fullName evidence="1">Uncharacterized protein</fullName>
    </submittedName>
</protein>
<reference evidence="1" key="2">
    <citation type="submission" date="2018-05" db="EMBL/GenBank/DDBJ databases">
        <title>OpunRS2 (Oryza punctata Reference Sequence Version 2).</title>
        <authorList>
            <person name="Zhang J."/>
            <person name="Kudrna D."/>
            <person name="Lee S."/>
            <person name="Talag J."/>
            <person name="Welchert J."/>
            <person name="Wing R.A."/>
        </authorList>
    </citation>
    <scope>NUCLEOTIDE SEQUENCE [LARGE SCALE GENOMIC DNA]</scope>
</reference>
<evidence type="ECO:0000313" key="2">
    <source>
        <dbReference type="Proteomes" id="UP000026962"/>
    </source>
</evidence>
<dbReference type="Gramene" id="OPUNC04G03420.1">
    <property type="protein sequence ID" value="OPUNC04G03420.1"/>
    <property type="gene ID" value="OPUNC04G03420"/>
</dbReference>
<sequence>MVKQPLDSDETRDAAVALTCACRYDDREGSHVQRPLTFCTVFVVVCSPPLPGRPDLDFPATIHPLCCCGQLVDFGVATPLGRLLSTRVNSCSVHSCRWRHSSMAWWLETGKEKIMPVATIMEAFIEGDTIFLRTLPASA</sequence>